<feature type="transmembrane region" description="Helical" evidence="1">
    <location>
        <begin position="50"/>
        <end position="66"/>
    </location>
</feature>
<accession>A0ABR2LI77</accession>
<feature type="chain" id="PRO_5046342001" evidence="2">
    <location>
        <begin position="25"/>
        <end position="67"/>
    </location>
</feature>
<organism evidence="3 4">
    <name type="scientific">Platanthera guangdongensis</name>
    <dbReference type="NCBI Taxonomy" id="2320717"/>
    <lineage>
        <taxon>Eukaryota</taxon>
        <taxon>Viridiplantae</taxon>
        <taxon>Streptophyta</taxon>
        <taxon>Embryophyta</taxon>
        <taxon>Tracheophyta</taxon>
        <taxon>Spermatophyta</taxon>
        <taxon>Magnoliopsida</taxon>
        <taxon>Liliopsida</taxon>
        <taxon>Asparagales</taxon>
        <taxon>Orchidaceae</taxon>
        <taxon>Orchidoideae</taxon>
        <taxon>Orchideae</taxon>
        <taxon>Orchidinae</taxon>
        <taxon>Platanthera</taxon>
    </lineage>
</organism>
<dbReference type="PANTHER" id="PTHR33374">
    <property type="entry name" value="ARABINOGALACTAN PROTEIN 20"/>
    <property type="match status" value="1"/>
</dbReference>
<dbReference type="Pfam" id="PF06376">
    <property type="entry name" value="AGP"/>
    <property type="match status" value="1"/>
</dbReference>
<reference evidence="3 4" key="1">
    <citation type="journal article" date="2022" name="Nat. Plants">
        <title>Genomes of leafy and leafless Platanthera orchids illuminate the evolution of mycoheterotrophy.</title>
        <authorList>
            <person name="Li M.H."/>
            <person name="Liu K.W."/>
            <person name="Li Z."/>
            <person name="Lu H.C."/>
            <person name="Ye Q.L."/>
            <person name="Zhang D."/>
            <person name="Wang J.Y."/>
            <person name="Li Y.F."/>
            <person name="Zhong Z.M."/>
            <person name="Liu X."/>
            <person name="Yu X."/>
            <person name="Liu D.K."/>
            <person name="Tu X.D."/>
            <person name="Liu B."/>
            <person name="Hao Y."/>
            <person name="Liao X.Y."/>
            <person name="Jiang Y.T."/>
            <person name="Sun W.H."/>
            <person name="Chen J."/>
            <person name="Chen Y.Q."/>
            <person name="Ai Y."/>
            <person name="Zhai J.W."/>
            <person name="Wu S.S."/>
            <person name="Zhou Z."/>
            <person name="Hsiao Y.Y."/>
            <person name="Wu W.L."/>
            <person name="Chen Y.Y."/>
            <person name="Lin Y.F."/>
            <person name="Hsu J.L."/>
            <person name="Li C.Y."/>
            <person name="Wang Z.W."/>
            <person name="Zhao X."/>
            <person name="Zhong W.Y."/>
            <person name="Ma X.K."/>
            <person name="Ma L."/>
            <person name="Huang J."/>
            <person name="Chen G.Z."/>
            <person name="Huang M.Z."/>
            <person name="Huang L."/>
            <person name="Peng D.H."/>
            <person name="Luo Y.B."/>
            <person name="Zou S.Q."/>
            <person name="Chen S.P."/>
            <person name="Lan S."/>
            <person name="Tsai W.C."/>
            <person name="Van de Peer Y."/>
            <person name="Liu Z.J."/>
        </authorList>
    </citation>
    <scope>NUCLEOTIDE SEQUENCE [LARGE SCALE GENOMIC DNA]</scope>
    <source>
        <strain evidence="3">Lor288</strain>
    </source>
</reference>
<dbReference type="InterPro" id="IPR009424">
    <property type="entry name" value="AGP16/20/22/41"/>
</dbReference>
<feature type="signal peptide" evidence="2">
    <location>
        <begin position="1"/>
        <end position="24"/>
    </location>
</feature>
<protein>
    <submittedName>
        <fullName evidence="3">Arabinogalactan peptide 16</fullName>
    </submittedName>
</protein>
<evidence type="ECO:0000256" key="2">
    <source>
        <dbReference type="SAM" id="SignalP"/>
    </source>
</evidence>
<evidence type="ECO:0000256" key="1">
    <source>
        <dbReference type="SAM" id="Phobius"/>
    </source>
</evidence>
<name>A0ABR2LI77_9ASPA</name>
<keyword evidence="4" id="KW-1185">Reference proteome</keyword>
<evidence type="ECO:0000313" key="3">
    <source>
        <dbReference type="EMBL" id="KAK8941806.1"/>
    </source>
</evidence>
<keyword evidence="2" id="KW-0732">Signal</keyword>
<dbReference type="EMBL" id="JBBWWR010000019">
    <property type="protein sequence ID" value="KAK8941806.1"/>
    <property type="molecule type" value="Genomic_DNA"/>
</dbReference>
<comment type="caution">
    <text evidence="3">The sequence shown here is derived from an EMBL/GenBank/DDBJ whole genome shotgun (WGS) entry which is preliminary data.</text>
</comment>
<proteinExistence type="predicted"/>
<keyword evidence="1" id="KW-0812">Transmembrane</keyword>
<sequence length="67" mass="7387">MKIPALMLFMAYFILSILLHPCICLGWLDDSSPITEAEAYGNDAKAIDQGVAYALMVIALVLTYLLH</sequence>
<keyword evidence="1" id="KW-0472">Membrane</keyword>
<dbReference type="Proteomes" id="UP001412067">
    <property type="component" value="Unassembled WGS sequence"/>
</dbReference>
<evidence type="ECO:0000313" key="4">
    <source>
        <dbReference type="Proteomes" id="UP001412067"/>
    </source>
</evidence>
<keyword evidence="1" id="KW-1133">Transmembrane helix</keyword>
<gene>
    <name evidence="3" type="primary">AGP16</name>
    <name evidence="3" type="ORF">KSP40_PGU005440</name>
</gene>